<dbReference type="AlphaFoldDB" id="A0A1A3TMA5"/>
<dbReference type="EMBL" id="LZMF01000135">
    <property type="protein sequence ID" value="OBK83805.1"/>
    <property type="molecule type" value="Genomic_DNA"/>
</dbReference>
<dbReference type="PANTHER" id="PTHR42934:SF2">
    <property type="entry name" value="GLYCOLATE OXIDASE SUBUNIT GLCD"/>
    <property type="match status" value="1"/>
</dbReference>
<keyword evidence="2" id="KW-0285">Flavoprotein</keyword>
<dbReference type="FunFam" id="1.10.45.10:FF:000001">
    <property type="entry name" value="D-lactate dehydrogenase mitochondrial"/>
    <property type="match status" value="1"/>
</dbReference>
<name>A0A1A3TMA5_MYCSD</name>
<evidence type="ECO:0000256" key="3">
    <source>
        <dbReference type="ARBA" id="ARBA00022827"/>
    </source>
</evidence>
<dbReference type="GO" id="GO:0071949">
    <property type="term" value="F:FAD binding"/>
    <property type="evidence" value="ECO:0007669"/>
    <property type="project" value="InterPro"/>
</dbReference>
<dbReference type="InterPro" id="IPR051914">
    <property type="entry name" value="FAD-linked_OxidoTrans_Type4"/>
</dbReference>
<proteinExistence type="predicted"/>
<evidence type="ECO:0000256" key="1">
    <source>
        <dbReference type="ARBA" id="ARBA00001974"/>
    </source>
</evidence>
<protein>
    <submittedName>
        <fullName evidence="6">FAD-binding protein</fullName>
    </submittedName>
</protein>
<dbReference type="Gene3D" id="1.10.45.10">
    <property type="entry name" value="Vanillyl-alcohol Oxidase, Chain A, domain 4"/>
    <property type="match status" value="1"/>
</dbReference>
<keyword evidence="4" id="KW-0560">Oxidoreductase</keyword>
<evidence type="ECO:0000313" key="7">
    <source>
        <dbReference type="Proteomes" id="UP000093759"/>
    </source>
</evidence>
<dbReference type="Pfam" id="PF02913">
    <property type="entry name" value="FAD-oxidase_C"/>
    <property type="match status" value="1"/>
</dbReference>
<evidence type="ECO:0000256" key="2">
    <source>
        <dbReference type="ARBA" id="ARBA00022630"/>
    </source>
</evidence>
<dbReference type="InterPro" id="IPR006094">
    <property type="entry name" value="Oxid_FAD_bind_N"/>
</dbReference>
<dbReference type="InterPro" id="IPR016166">
    <property type="entry name" value="FAD-bd_PCMH"/>
</dbReference>
<evidence type="ECO:0000313" key="6">
    <source>
        <dbReference type="EMBL" id="OBK83805.1"/>
    </source>
</evidence>
<dbReference type="RefSeq" id="WP_065026083.1">
    <property type="nucleotide sequence ID" value="NZ_LZMF01000135.1"/>
</dbReference>
<dbReference type="InterPro" id="IPR004113">
    <property type="entry name" value="FAD-bd_oxidored_4_C"/>
</dbReference>
<dbReference type="PANTHER" id="PTHR42934">
    <property type="entry name" value="GLYCOLATE OXIDASE SUBUNIT GLCD"/>
    <property type="match status" value="1"/>
</dbReference>
<comment type="caution">
    <text evidence="6">The sequence shown here is derived from an EMBL/GenBank/DDBJ whole genome shotgun (WGS) entry which is preliminary data.</text>
</comment>
<dbReference type="InterPro" id="IPR016164">
    <property type="entry name" value="FAD-linked_Oxase-like_C"/>
</dbReference>
<evidence type="ECO:0000256" key="4">
    <source>
        <dbReference type="ARBA" id="ARBA00023002"/>
    </source>
</evidence>
<dbReference type="GO" id="GO:0016491">
    <property type="term" value="F:oxidoreductase activity"/>
    <property type="evidence" value="ECO:0007669"/>
    <property type="project" value="UniProtKB-KW"/>
</dbReference>
<dbReference type="Proteomes" id="UP000093759">
    <property type="component" value="Unassembled WGS sequence"/>
</dbReference>
<gene>
    <name evidence="6" type="ORF">A5648_10830</name>
</gene>
<comment type="cofactor">
    <cofactor evidence="1">
        <name>FAD</name>
        <dbReference type="ChEBI" id="CHEBI:57692"/>
    </cofactor>
</comment>
<organism evidence="6 7">
    <name type="scientific">Mycolicibacter sinensis (strain JDM601)</name>
    <name type="common">Mycobacterium sinense</name>
    <dbReference type="NCBI Taxonomy" id="875328"/>
    <lineage>
        <taxon>Bacteria</taxon>
        <taxon>Bacillati</taxon>
        <taxon>Actinomycetota</taxon>
        <taxon>Actinomycetes</taxon>
        <taxon>Mycobacteriales</taxon>
        <taxon>Mycobacteriaceae</taxon>
        <taxon>Mycolicibacter</taxon>
    </lineage>
</organism>
<reference evidence="7" key="1">
    <citation type="submission" date="2016-06" db="EMBL/GenBank/DDBJ databases">
        <authorList>
            <person name="Sutton G."/>
            <person name="Brinkac L."/>
            <person name="Sanka R."/>
            <person name="Adams M."/>
            <person name="Lau E."/>
            <person name="Garcia-Basteiro A."/>
            <person name="Lopez-Varela E."/>
            <person name="Palencia S."/>
        </authorList>
    </citation>
    <scope>NUCLEOTIDE SEQUENCE [LARGE SCALE GENOMIC DNA]</scope>
    <source>
        <strain evidence="7">1274684.2</strain>
    </source>
</reference>
<dbReference type="SUPFAM" id="SSF56176">
    <property type="entry name" value="FAD-binding/transporter-associated domain-like"/>
    <property type="match status" value="1"/>
</dbReference>
<dbReference type="InterPro" id="IPR016171">
    <property type="entry name" value="Vanillyl_alc_oxidase_C-sub2"/>
</dbReference>
<keyword evidence="3" id="KW-0274">FAD</keyword>
<dbReference type="InterPro" id="IPR036318">
    <property type="entry name" value="FAD-bd_PCMH-like_sf"/>
</dbReference>
<dbReference type="Gene3D" id="3.30.465.10">
    <property type="match status" value="1"/>
</dbReference>
<feature type="domain" description="FAD-binding PCMH-type" evidence="5">
    <location>
        <begin position="39"/>
        <end position="218"/>
    </location>
</feature>
<dbReference type="InterPro" id="IPR016169">
    <property type="entry name" value="FAD-bd_PCMH_sub2"/>
</dbReference>
<accession>A0A1A3TMA5</accession>
<dbReference type="Gene3D" id="3.30.70.2740">
    <property type="match status" value="1"/>
</dbReference>
<dbReference type="Pfam" id="PF01565">
    <property type="entry name" value="FAD_binding_4"/>
    <property type="match status" value="1"/>
</dbReference>
<sequence length="460" mass="47763">MGTVDTDVAAQFAGIVGAGGLLTGEQIGPDYSHDEALVGAPVTPGYVARPQTAEQVAALLAAATEAKTPVTARGSGTGLSAGARPCPDGLLISFERMNAVLEIDTDNQVAVVQPGVTLADLDTATAEAGLMYTVFPGELSASVGGNVGTNAGGMRAVKYGVTRHNVLGLQAALPTGELIRTGGKITKLSTGYDLTQLIIGSEGTCALATEVTVRLYPRLAHSATLLAPFADLPAVMRAVPTVVRSGVDPVILEYVDKLTLAAISYAQNLNLGIPDAIRETAEAHLVIGVENRDRDRLDDDVAKLGELLGSLGAVDVYVLEGNSAHALIEAREKAFWTAKAAGAHDVIDVVVPRAVMHEFFTRAQAFAQQVGAGVVGCGHAGDGNVHLAVFCADDDVRHRLLHDIFSAAMALGGAISGEHGLGRVKTQHFLELEDPVKIALMRRIKDAFDPAGILNPGVLL</sequence>
<dbReference type="SUPFAM" id="SSF55103">
    <property type="entry name" value="FAD-linked oxidases, C-terminal domain"/>
    <property type="match status" value="1"/>
</dbReference>
<evidence type="ECO:0000259" key="5">
    <source>
        <dbReference type="PROSITE" id="PS51387"/>
    </source>
</evidence>
<dbReference type="PROSITE" id="PS51387">
    <property type="entry name" value="FAD_PCMH"/>
    <property type="match status" value="1"/>
</dbReference>